<dbReference type="AlphaFoldDB" id="A0A9P5NL38"/>
<comment type="caution">
    <text evidence="1">The sequence shown here is derived from an EMBL/GenBank/DDBJ whole genome shotgun (WGS) entry which is preliminary data.</text>
</comment>
<dbReference type="InterPro" id="IPR011009">
    <property type="entry name" value="Kinase-like_dom_sf"/>
</dbReference>
<name>A0A9P5NL38_GYMJU</name>
<accession>A0A9P5NL38</accession>
<dbReference type="SUPFAM" id="SSF56112">
    <property type="entry name" value="Protein kinase-like (PK-like)"/>
    <property type="match status" value="1"/>
</dbReference>
<dbReference type="Gene3D" id="1.10.510.10">
    <property type="entry name" value="Transferase(Phosphotransferase) domain 1"/>
    <property type="match status" value="1"/>
</dbReference>
<keyword evidence="2" id="KW-1185">Reference proteome</keyword>
<evidence type="ECO:0000313" key="1">
    <source>
        <dbReference type="EMBL" id="KAF8901028.1"/>
    </source>
</evidence>
<dbReference type="Proteomes" id="UP000724874">
    <property type="component" value="Unassembled WGS sequence"/>
</dbReference>
<gene>
    <name evidence="1" type="ORF">CPB84DRAFT_1778282</name>
</gene>
<dbReference type="OrthoDB" id="5987198at2759"/>
<organism evidence="1 2">
    <name type="scientific">Gymnopilus junonius</name>
    <name type="common">Spectacular rustgill mushroom</name>
    <name type="synonym">Gymnopilus spectabilis subsp. junonius</name>
    <dbReference type="NCBI Taxonomy" id="109634"/>
    <lineage>
        <taxon>Eukaryota</taxon>
        <taxon>Fungi</taxon>
        <taxon>Dikarya</taxon>
        <taxon>Basidiomycota</taxon>
        <taxon>Agaricomycotina</taxon>
        <taxon>Agaricomycetes</taxon>
        <taxon>Agaricomycetidae</taxon>
        <taxon>Agaricales</taxon>
        <taxon>Agaricineae</taxon>
        <taxon>Hymenogastraceae</taxon>
        <taxon>Gymnopilus</taxon>
    </lineage>
</organism>
<dbReference type="EMBL" id="JADNYJ010000044">
    <property type="protein sequence ID" value="KAF8901028.1"/>
    <property type="molecule type" value="Genomic_DNA"/>
</dbReference>
<reference evidence="1" key="1">
    <citation type="submission" date="2020-11" db="EMBL/GenBank/DDBJ databases">
        <authorList>
            <consortium name="DOE Joint Genome Institute"/>
            <person name="Ahrendt S."/>
            <person name="Riley R."/>
            <person name="Andreopoulos W."/>
            <person name="LaButti K."/>
            <person name="Pangilinan J."/>
            <person name="Ruiz-duenas F.J."/>
            <person name="Barrasa J.M."/>
            <person name="Sanchez-Garcia M."/>
            <person name="Camarero S."/>
            <person name="Miyauchi S."/>
            <person name="Serrano A."/>
            <person name="Linde D."/>
            <person name="Babiker R."/>
            <person name="Drula E."/>
            <person name="Ayuso-Fernandez I."/>
            <person name="Pacheco R."/>
            <person name="Padilla G."/>
            <person name="Ferreira P."/>
            <person name="Barriuso J."/>
            <person name="Kellner H."/>
            <person name="Castanera R."/>
            <person name="Alfaro M."/>
            <person name="Ramirez L."/>
            <person name="Pisabarro A.G."/>
            <person name="Kuo A."/>
            <person name="Tritt A."/>
            <person name="Lipzen A."/>
            <person name="He G."/>
            <person name="Yan M."/>
            <person name="Ng V."/>
            <person name="Cullen D."/>
            <person name="Martin F."/>
            <person name="Rosso M.-N."/>
            <person name="Henrissat B."/>
            <person name="Hibbett D."/>
            <person name="Martinez A.T."/>
            <person name="Grigoriev I.V."/>
        </authorList>
    </citation>
    <scope>NUCLEOTIDE SEQUENCE</scope>
    <source>
        <strain evidence="1">AH 44721</strain>
    </source>
</reference>
<sequence>MATLLPLEIFWRDLHPWLQSVGYELRPRFRPGWVPSWLAVPSTSIMEEWRREDRILLYNGSLMDVVRIQDGKQFMLKRIPKHPAGEDEFEIIAMRLLRPFDSPRFDAIGECGLQFIHSRHVAHRDCTALNLMIDALDMNREFTGRAKYYTRTQCPPKYYWIDFGQAVLFDDEHPQLHVYMQTTGEGRESRLYDSFPIDVYYLGNMVRTYFLEGHGYYGARLGLEFMKPLIDDMRPNINECVSRLEDIVGSLTFWKLRSQITHSSDNVFGYIYRFLPHWYRRISHIIGRIPPIPSR</sequence>
<protein>
    <recommendedName>
        <fullName evidence="3">Protein kinase domain-containing protein</fullName>
    </recommendedName>
</protein>
<evidence type="ECO:0000313" key="2">
    <source>
        <dbReference type="Proteomes" id="UP000724874"/>
    </source>
</evidence>
<evidence type="ECO:0008006" key="3">
    <source>
        <dbReference type="Google" id="ProtNLM"/>
    </source>
</evidence>
<proteinExistence type="predicted"/>